<dbReference type="Proteomes" id="UP000093080">
    <property type="component" value="Unassembled WGS sequence"/>
</dbReference>
<dbReference type="PANTHER" id="PTHR37494:SF1">
    <property type="entry name" value="STAPHYLOCOCCUS AUREUS SURFACE PROTEIN A"/>
    <property type="match status" value="1"/>
</dbReference>
<dbReference type="STRING" id="1156395.DBT_1572"/>
<keyword evidence="1" id="KW-0472">Membrane</keyword>
<dbReference type="PATRIC" id="fig|1156395.6.peg.1586"/>
<keyword evidence="1" id="KW-1133">Transmembrane helix</keyword>
<dbReference type="NCBIfam" id="TIGR02532">
    <property type="entry name" value="IV_pilin_GFxxxE"/>
    <property type="match status" value="1"/>
</dbReference>
<evidence type="ECO:0000313" key="2">
    <source>
        <dbReference type="EMBL" id="OCC15086.1"/>
    </source>
</evidence>
<dbReference type="EMBL" id="MAGO01000007">
    <property type="protein sequence ID" value="OCC15086.1"/>
    <property type="molecule type" value="Genomic_DNA"/>
</dbReference>
<dbReference type="Pfam" id="PF07963">
    <property type="entry name" value="N_methyl"/>
    <property type="match status" value="1"/>
</dbReference>
<sequence>MHKKNGFTLIEMAIVLVIIGLLVGMGTGLLKILIKKDKISETRGDLKTVYNAILGYTKSTKRLPANLNVLGVKTKDAYNEDFLYFVASGMTSSDLCTTKGSYLTVLDKGVQKSNVAFIVFSKGENHCNQTGNSTSAVFRILQPGTMTSGCPQGQVEYDDEVRYADINTLRDMVCNPFKIVTEILPYGMEEYQYPTSHLEATDGTPPYSWSIVSGHLPQGLNLDNNGTISGIPIEDGTFNFTVQVKDAEGRTATRSLSITINPNDPVISTLYLNYGIVNHSYSAVLGASGGKEPYKWHIKSGSRLPLGLSLNGNTISGTPTQSGTYSFTIKVRDARGRTTERTLSIAINDEFSGSTNSNGSGSGSGSGNNGSGNQACNSYTLTIIQAAYSGDYIESMLTDRDCVDLRKKQFNKSFTLAPQTIRLYKKSDCRASSTVSRIDLVSADSDGDCKVYILCNGDKDKCQILNSAKVYCWKAKFETTNKKRYLKISSSNCKKSKIINGPNNIRVFPSRSDCRSNKNQLCEYNFNTYFQLSEDKDLDCRVKIDDNCNLSND</sequence>
<comment type="caution">
    <text evidence="2">The sequence shown here is derived from an EMBL/GenBank/DDBJ whole genome shotgun (WGS) entry which is preliminary data.</text>
</comment>
<dbReference type="GO" id="GO:0005509">
    <property type="term" value="F:calcium ion binding"/>
    <property type="evidence" value="ECO:0007669"/>
    <property type="project" value="InterPro"/>
</dbReference>
<feature type="transmembrane region" description="Helical" evidence="1">
    <location>
        <begin position="12"/>
        <end position="34"/>
    </location>
</feature>
<dbReference type="InterPro" id="IPR015919">
    <property type="entry name" value="Cadherin-like_sf"/>
</dbReference>
<dbReference type="InterPro" id="IPR013783">
    <property type="entry name" value="Ig-like_fold"/>
</dbReference>
<evidence type="ECO:0000313" key="3">
    <source>
        <dbReference type="Proteomes" id="UP000093080"/>
    </source>
</evidence>
<dbReference type="PANTHER" id="PTHR37494">
    <property type="entry name" value="HEMAGGLUTININ"/>
    <property type="match status" value="1"/>
</dbReference>
<dbReference type="GO" id="GO:0016020">
    <property type="term" value="C:membrane"/>
    <property type="evidence" value="ECO:0007669"/>
    <property type="project" value="InterPro"/>
</dbReference>
<keyword evidence="3" id="KW-1185">Reference proteome</keyword>
<dbReference type="Gene3D" id="3.30.700.10">
    <property type="entry name" value="Glycoprotein, Type 4 Pilin"/>
    <property type="match status" value="1"/>
</dbReference>
<dbReference type="OrthoDB" id="5446117at2"/>
<dbReference type="Pfam" id="PF05345">
    <property type="entry name" value="He_PIG"/>
    <property type="match status" value="2"/>
</dbReference>
<dbReference type="InterPro" id="IPR012902">
    <property type="entry name" value="N_methyl_site"/>
</dbReference>
<organism evidence="2 3">
    <name type="scientific">Dissulfuribacter thermophilus</name>
    <dbReference type="NCBI Taxonomy" id="1156395"/>
    <lineage>
        <taxon>Bacteria</taxon>
        <taxon>Pseudomonadati</taxon>
        <taxon>Thermodesulfobacteriota</taxon>
        <taxon>Dissulfuribacteria</taxon>
        <taxon>Dissulfuribacterales</taxon>
        <taxon>Dissulfuribacteraceae</taxon>
        <taxon>Dissulfuribacter</taxon>
    </lineage>
</organism>
<dbReference type="InterPro" id="IPR045584">
    <property type="entry name" value="Pilin-like"/>
</dbReference>
<proteinExistence type="predicted"/>
<name>A0A1B9F578_9BACT</name>
<dbReference type="RefSeq" id="WP_067618570.1">
    <property type="nucleotide sequence ID" value="NZ_MAGO01000007.1"/>
</dbReference>
<dbReference type="SUPFAM" id="SSF49313">
    <property type="entry name" value="Cadherin-like"/>
    <property type="match status" value="2"/>
</dbReference>
<dbReference type="Gene3D" id="2.60.40.10">
    <property type="entry name" value="Immunoglobulins"/>
    <property type="match status" value="2"/>
</dbReference>
<gene>
    <name evidence="2" type="ORF">DBT_1572</name>
</gene>
<protein>
    <submittedName>
        <fullName evidence="2">Fibronectin type III domain protein</fullName>
    </submittedName>
</protein>
<evidence type="ECO:0000256" key="1">
    <source>
        <dbReference type="SAM" id="Phobius"/>
    </source>
</evidence>
<reference evidence="2 3" key="1">
    <citation type="submission" date="2016-06" db="EMBL/GenBank/DDBJ databases">
        <title>Respiratory ammonification of nitrate coupled to the oxidation of elemental sulfur in deep-sea autotrophic thermophilic bacteria.</title>
        <authorList>
            <person name="Slobodkina G.B."/>
            <person name="Mardanov A.V."/>
            <person name="Ravin N.V."/>
            <person name="Frolova A.A."/>
            <person name="Viryasiv M.B."/>
            <person name="Chernyh N.A."/>
            <person name="Bonch-Osmolovskaya E.A."/>
            <person name="Slobodkin A.I."/>
        </authorList>
    </citation>
    <scope>NUCLEOTIDE SEQUENCE [LARGE SCALE GENOMIC DNA]</scope>
    <source>
        <strain evidence="2 3">S69</strain>
    </source>
</reference>
<dbReference type="AlphaFoldDB" id="A0A1B9F578"/>
<keyword evidence="1" id="KW-0812">Transmembrane</keyword>
<dbReference type="SUPFAM" id="SSF54523">
    <property type="entry name" value="Pili subunits"/>
    <property type="match status" value="1"/>
</dbReference>
<accession>A0A1B9F578</accession>